<organism evidence="3 4">
    <name type="scientific">Streptomyces niphimycinicus</name>
    <dbReference type="NCBI Taxonomy" id="2842201"/>
    <lineage>
        <taxon>Bacteria</taxon>
        <taxon>Bacillati</taxon>
        <taxon>Actinomycetota</taxon>
        <taxon>Actinomycetes</taxon>
        <taxon>Kitasatosporales</taxon>
        <taxon>Streptomycetaceae</taxon>
        <taxon>Streptomyces</taxon>
    </lineage>
</organism>
<gene>
    <name evidence="3" type="ORF">KN815_03310</name>
</gene>
<reference evidence="3 4" key="1">
    <citation type="submission" date="2021-06" db="EMBL/GenBank/DDBJ databases">
        <authorList>
            <person name="Pan X."/>
        </authorList>
    </citation>
    <scope>NUCLEOTIDE SEQUENCE [LARGE SCALE GENOMIC DNA]</scope>
    <source>
        <strain evidence="3 4">4503</strain>
    </source>
</reference>
<proteinExistence type="predicted"/>
<dbReference type="EMBL" id="JAHLEM010000025">
    <property type="protein sequence ID" value="MBU3863160.1"/>
    <property type="molecule type" value="Genomic_DNA"/>
</dbReference>
<evidence type="ECO:0000256" key="1">
    <source>
        <dbReference type="SAM" id="MobiDB-lite"/>
    </source>
</evidence>
<evidence type="ECO:0000313" key="4">
    <source>
        <dbReference type="Proteomes" id="UP000720508"/>
    </source>
</evidence>
<sequence>MGRRARSPHRRPHRRAAAPDARRHQRNRRWAAQPDPVDLNWAQGDVPVPAGTISVRWRRGAGDDSFVLTVLAPEGASGRVAVPLLHKDRTIAVDGRIAWHNGRPAGEAGRGAHPVGDAIVFDGVSGTRTFAWAG</sequence>
<evidence type="ECO:0000313" key="3">
    <source>
        <dbReference type="EMBL" id="MBU3863160.1"/>
    </source>
</evidence>
<dbReference type="Pfam" id="PF17390">
    <property type="entry name" value="Bac_rhamnosid_C"/>
    <property type="match status" value="1"/>
</dbReference>
<protein>
    <recommendedName>
        <fullName evidence="2">Alpha-L-rhamnosidase C-terminal domain-containing protein</fullName>
    </recommendedName>
</protein>
<feature type="compositionally biased region" description="Basic residues" evidence="1">
    <location>
        <begin position="1"/>
        <end position="16"/>
    </location>
</feature>
<keyword evidence="4" id="KW-1185">Reference proteome</keyword>
<name>A0ABS6C8L1_9ACTN</name>
<evidence type="ECO:0000259" key="2">
    <source>
        <dbReference type="Pfam" id="PF17390"/>
    </source>
</evidence>
<dbReference type="Proteomes" id="UP000720508">
    <property type="component" value="Unassembled WGS sequence"/>
</dbReference>
<feature type="region of interest" description="Disordered" evidence="1">
    <location>
        <begin position="1"/>
        <end position="43"/>
    </location>
</feature>
<dbReference type="InterPro" id="IPR035398">
    <property type="entry name" value="Bac_rhamnosid_C"/>
</dbReference>
<comment type="caution">
    <text evidence="3">The sequence shown here is derived from an EMBL/GenBank/DDBJ whole genome shotgun (WGS) entry which is preliminary data.</text>
</comment>
<feature type="domain" description="Alpha-L-rhamnosidase C-terminal" evidence="2">
    <location>
        <begin position="28"/>
        <end position="89"/>
    </location>
</feature>
<accession>A0ABS6C8L1</accession>